<comment type="caution">
    <text evidence="2">The sequence shown here is derived from an EMBL/GenBank/DDBJ whole genome shotgun (WGS) entry which is preliminary data.</text>
</comment>
<evidence type="ECO:0000313" key="2">
    <source>
        <dbReference type="EMBL" id="CAG8546716.1"/>
    </source>
</evidence>
<dbReference type="Proteomes" id="UP000789572">
    <property type="component" value="Unassembled WGS sequence"/>
</dbReference>
<organism evidence="2 3">
    <name type="scientific">Paraglomus occultum</name>
    <dbReference type="NCBI Taxonomy" id="144539"/>
    <lineage>
        <taxon>Eukaryota</taxon>
        <taxon>Fungi</taxon>
        <taxon>Fungi incertae sedis</taxon>
        <taxon>Mucoromycota</taxon>
        <taxon>Glomeromycotina</taxon>
        <taxon>Glomeromycetes</taxon>
        <taxon>Paraglomerales</taxon>
        <taxon>Paraglomeraceae</taxon>
        <taxon>Paraglomus</taxon>
    </lineage>
</organism>
<keyword evidence="1" id="KW-0732">Signal</keyword>
<protein>
    <submittedName>
        <fullName evidence="2">4642_t:CDS:1</fullName>
    </submittedName>
</protein>
<feature type="chain" id="PRO_5040318968" evidence="1">
    <location>
        <begin position="23"/>
        <end position="163"/>
    </location>
</feature>
<sequence>MKCQPIIVFLIIGFVFGSYTQACTFFAEGRYKHQTGDESGGCFGFDKTDAIKKIRVSNPGTRYKLFANTGCKGIVVATGHDTTRFNPAIKFGSVKLTCPEQCIPATVTTALPVSTTSMFPDCTFTATSTVNCPGNSGHTVRNNNCPTVTCTLAETTCLFIPPP</sequence>
<proteinExistence type="predicted"/>
<dbReference type="AlphaFoldDB" id="A0A9N9FNL4"/>
<gene>
    <name evidence="2" type="ORF">POCULU_LOCUS4812</name>
</gene>
<dbReference type="OrthoDB" id="2419552at2759"/>
<reference evidence="2" key="1">
    <citation type="submission" date="2021-06" db="EMBL/GenBank/DDBJ databases">
        <authorList>
            <person name="Kallberg Y."/>
            <person name="Tangrot J."/>
            <person name="Rosling A."/>
        </authorList>
    </citation>
    <scope>NUCLEOTIDE SEQUENCE</scope>
    <source>
        <strain evidence="2">IA702</strain>
    </source>
</reference>
<keyword evidence="3" id="KW-1185">Reference proteome</keyword>
<accession>A0A9N9FNL4</accession>
<dbReference type="EMBL" id="CAJVPJ010000658">
    <property type="protein sequence ID" value="CAG8546716.1"/>
    <property type="molecule type" value="Genomic_DNA"/>
</dbReference>
<evidence type="ECO:0000313" key="3">
    <source>
        <dbReference type="Proteomes" id="UP000789572"/>
    </source>
</evidence>
<name>A0A9N9FNL4_9GLOM</name>
<feature type="signal peptide" evidence="1">
    <location>
        <begin position="1"/>
        <end position="22"/>
    </location>
</feature>
<evidence type="ECO:0000256" key="1">
    <source>
        <dbReference type="SAM" id="SignalP"/>
    </source>
</evidence>